<dbReference type="EMBL" id="OOIQ01000003">
    <property type="protein sequence ID" value="SPO44461.1"/>
    <property type="molecule type" value="Genomic_DNA"/>
</dbReference>
<keyword evidence="12" id="KW-1185">Reference proteome</keyword>
<evidence type="ECO:0000256" key="7">
    <source>
        <dbReference type="ARBA" id="ARBA00035120"/>
    </source>
</evidence>
<evidence type="ECO:0000256" key="9">
    <source>
        <dbReference type="SAM" id="MobiDB-lite"/>
    </source>
</evidence>
<keyword evidence="4 10" id="KW-0812">Transmembrane</keyword>
<feature type="transmembrane region" description="Helical" evidence="10">
    <location>
        <begin position="260"/>
        <end position="287"/>
    </location>
</feature>
<dbReference type="GO" id="GO:1903425">
    <property type="term" value="F:fluoride transmembrane transporter activity"/>
    <property type="evidence" value="ECO:0007669"/>
    <property type="project" value="TreeGrafter"/>
</dbReference>
<accession>A0A5C3FLU6</accession>
<dbReference type="PANTHER" id="PTHR28259:SF1">
    <property type="entry name" value="FLUORIDE EXPORT PROTEIN 1-RELATED"/>
    <property type="match status" value="1"/>
</dbReference>
<evidence type="ECO:0000256" key="8">
    <source>
        <dbReference type="ARBA" id="ARBA00035585"/>
    </source>
</evidence>
<dbReference type="Pfam" id="PF02537">
    <property type="entry name" value="CRCB"/>
    <property type="match status" value="2"/>
</dbReference>
<comment type="similarity">
    <text evidence="7">Belongs to the fluoride channel Fluc/FEX (TC 1.A.43) family.</text>
</comment>
<dbReference type="AlphaFoldDB" id="A0A5C3FLU6"/>
<reference evidence="11" key="1">
    <citation type="submission" date="2018-03" db="EMBL/GenBank/DDBJ databases">
        <authorList>
            <person name="Guldener U."/>
        </authorList>
    </citation>
    <scope>NUCLEOTIDE SEQUENCE [LARGE SCALE GENOMIC DNA]</scope>
    <source>
        <strain evidence="11">ATCC34888</strain>
    </source>
</reference>
<comment type="caution">
    <text evidence="11">The sequence shown here is derived from an EMBL/GenBank/DDBJ whole genome shotgun (WGS) entry which is preliminary data.</text>
</comment>
<feature type="transmembrane region" description="Helical" evidence="10">
    <location>
        <begin position="314"/>
        <end position="335"/>
    </location>
</feature>
<comment type="subcellular location">
    <subcellularLocation>
        <location evidence="2">Cell membrane</location>
        <topology evidence="2">Multi-pass membrane protein</topology>
    </subcellularLocation>
</comment>
<comment type="function">
    <text evidence="1">Fluoride channel required for the rapid expulsion of cytoplasmic fluoride.</text>
</comment>
<dbReference type="Proteomes" id="UP000325008">
    <property type="component" value="Unassembled WGS sequence"/>
</dbReference>
<dbReference type="InterPro" id="IPR003691">
    <property type="entry name" value="FluC"/>
</dbReference>
<feature type="compositionally biased region" description="Low complexity" evidence="9">
    <location>
        <begin position="112"/>
        <end position="130"/>
    </location>
</feature>
<organism evidence="11 12">
    <name type="scientific">Pseudozyma antarctica</name>
    <name type="common">Yeast</name>
    <name type="synonym">Candida antarctica</name>
    <dbReference type="NCBI Taxonomy" id="84753"/>
    <lineage>
        <taxon>Eukaryota</taxon>
        <taxon>Fungi</taxon>
        <taxon>Dikarya</taxon>
        <taxon>Basidiomycota</taxon>
        <taxon>Ustilaginomycotina</taxon>
        <taxon>Ustilaginomycetes</taxon>
        <taxon>Ustilaginales</taxon>
        <taxon>Ustilaginaceae</taxon>
        <taxon>Moesziomyces</taxon>
    </lineage>
</organism>
<gene>
    <name evidence="11" type="ORF">PSANT_02146</name>
</gene>
<keyword evidence="5 10" id="KW-1133">Transmembrane helix</keyword>
<feature type="compositionally biased region" description="Polar residues" evidence="9">
    <location>
        <begin position="15"/>
        <end position="24"/>
    </location>
</feature>
<evidence type="ECO:0000256" key="2">
    <source>
        <dbReference type="ARBA" id="ARBA00004651"/>
    </source>
</evidence>
<dbReference type="RefSeq" id="XP_014658502.1">
    <property type="nucleotide sequence ID" value="XM_014803016.1"/>
</dbReference>
<feature type="region of interest" description="Disordered" evidence="9">
    <location>
        <begin position="1"/>
        <end position="24"/>
    </location>
</feature>
<feature type="transmembrane region" description="Helical" evidence="10">
    <location>
        <begin position="369"/>
        <end position="392"/>
    </location>
</feature>
<evidence type="ECO:0000256" key="3">
    <source>
        <dbReference type="ARBA" id="ARBA00022475"/>
    </source>
</evidence>
<comment type="catalytic activity">
    <reaction evidence="8">
        <text>fluoride(in) = fluoride(out)</text>
        <dbReference type="Rhea" id="RHEA:76159"/>
        <dbReference type="ChEBI" id="CHEBI:17051"/>
    </reaction>
    <physiologicalReaction direction="left-to-right" evidence="8">
        <dbReference type="Rhea" id="RHEA:76160"/>
    </physiologicalReaction>
</comment>
<keyword evidence="3" id="KW-1003">Cell membrane</keyword>
<evidence type="ECO:0000313" key="12">
    <source>
        <dbReference type="Proteomes" id="UP000325008"/>
    </source>
</evidence>
<feature type="transmembrane region" description="Helical" evidence="10">
    <location>
        <begin position="217"/>
        <end position="240"/>
    </location>
</feature>
<dbReference type="OrthoDB" id="409792at2759"/>
<evidence type="ECO:0000256" key="4">
    <source>
        <dbReference type="ARBA" id="ARBA00022692"/>
    </source>
</evidence>
<feature type="transmembrane region" description="Helical" evidence="10">
    <location>
        <begin position="150"/>
        <end position="169"/>
    </location>
</feature>
<dbReference type="GO" id="GO:0005886">
    <property type="term" value="C:plasma membrane"/>
    <property type="evidence" value="ECO:0007669"/>
    <property type="project" value="UniProtKB-SubCell"/>
</dbReference>
<evidence type="ECO:0000256" key="5">
    <source>
        <dbReference type="ARBA" id="ARBA00022989"/>
    </source>
</evidence>
<protein>
    <submittedName>
        <fullName evidence="11">Uncharacterized protein</fullName>
    </submittedName>
</protein>
<evidence type="ECO:0000256" key="10">
    <source>
        <dbReference type="SAM" id="Phobius"/>
    </source>
</evidence>
<feature type="region of interest" description="Disordered" evidence="9">
    <location>
        <begin position="83"/>
        <end position="135"/>
    </location>
</feature>
<dbReference type="PANTHER" id="PTHR28259">
    <property type="entry name" value="FLUORIDE EXPORT PROTEIN 1-RELATED"/>
    <property type="match status" value="1"/>
</dbReference>
<keyword evidence="6 10" id="KW-0472">Membrane</keyword>
<evidence type="ECO:0000256" key="1">
    <source>
        <dbReference type="ARBA" id="ARBA00002598"/>
    </source>
</evidence>
<feature type="transmembrane region" description="Helical" evidence="10">
    <location>
        <begin position="189"/>
        <end position="205"/>
    </location>
</feature>
<name>A0A5C3FLU6_PSEA2</name>
<proteinExistence type="inferred from homology"/>
<sequence length="478" mass="49921">MDGHAGPSTKRAGASTPTLSHKTSMVSATDTFASATDGEGYYTDAHADLSAYHTDDARSRTSSAAHTIHARDDGLVLSRTSSTNTAQLERSIPQDPAISNHHPPDVTARNDTQSTSPTTTTTAAGSPLPTQRESDKALDLTPAVGTLHRAMRHLAVLGLVAFASIWGTLAREGLVALNTYDGQSVAPLVWAQAVGCLVMGLAVGANRQPIEGRYPPAYVMITTGFCGSVTTFSSWILAVFRAFGNQMHYDRHGLHNVMDALTQTGVTLGMAIAATAAGIALSSIVNVERVFSLARRGAPSGKAVSAGRTLGMDAAAAVLGLVFWIGPAVLCALYAPFRHVTFSLVLAPPGAVLRWYLSRFNTHALAKRTALPLGTLAANVLATAVIAAAFTASRVGSTPASFAGGRTGCQALQGLEDGFCGCLSTISTFAVELRTLSPRRAVRYAVVSWVAGVLICVLLIGAPWWAIGMDGRCVGLTY</sequence>
<feature type="transmembrane region" description="Helical" evidence="10">
    <location>
        <begin position="446"/>
        <end position="467"/>
    </location>
</feature>
<feature type="transmembrane region" description="Helical" evidence="10">
    <location>
        <begin position="341"/>
        <end position="357"/>
    </location>
</feature>
<evidence type="ECO:0000313" key="11">
    <source>
        <dbReference type="EMBL" id="SPO44461.1"/>
    </source>
</evidence>
<evidence type="ECO:0000256" key="6">
    <source>
        <dbReference type="ARBA" id="ARBA00023136"/>
    </source>
</evidence>